<evidence type="ECO:0000313" key="2">
    <source>
        <dbReference type="EMBL" id="MBB5102973.1"/>
    </source>
</evidence>
<dbReference type="EMBL" id="JACHJD010000003">
    <property type="protein sequence ID" value="MBB5102973.1"/>
    <property type="molecule type" value="Genomic_DNA"/>
</dbReference>
<proteinExistence type="predicted"/>
<keyword evidence="3" id="KW-1185">Reference proteome</keyword>
<gene>
    <name evidence="2" type="ORF">FHS40_002026</name>
</gene>
<feature type="region of interest" description="Disordered" evidence="1">
    <location>
        <begin position="1"/>
        <end position="27"/>
    </location>
</feature>
<sequence>MQPTRIEPDLVDRQTENLALPKTTPGAEVDSGAVLLREPGAYGERALRGPWDHTMVVRAGRADTP</sequence>
<feature type="compositionally biased region" description="Basic and acidic residues" evidence="1">
    <location>
        <begin position="1"/>
        <end position="15"/>
    </location>
</feature>
<accession>A0A7W8ETA8</accession>
<organism evidence="2 3">
    <name type="scientific">Streptomyces spectabilis</name>
    <dbReference type="NCBI Taxonomy" id="68270"/>
    <lineage>
        <taxon>Bacteria</taxon>
        <taxon>Bacillati</taxon>
        <taxon>Actinomycetota</taxon>
        <taxon>Actinomycetes</taxon>
        <taxon>Kitasatosporales</taxon>
        <taxon>Streptomycetaceae</taxon>
        <taxon>Streptomyces</taxon>
    </lineage>
</organism>
<evidence type="ECO:0000256" key="1">
    <source>
        <dbReference type="SAM" id="MobiDB-lite"/>
    </source>
</evidence>
<evidence type="ECO:0000313" key="3">
    <source>
        <dbReference type="Proteomes" id="UP000549009"/>
    </source>
</evidence>
<dbReference type="AlphaFoldDB" id="A0A7W8ETA8"/>
<protein>
    <submittedName>
        <fullName evidence="2">Uncharacterized protein</fullName>
    </submittedName>
</protein>
<comment type="caution">
    <text evidence="2">The sequence shown here is derived from an EMBL/GenBank/DDBJ whole genome shotgun (WGS) entry which is preliminary data.</text>
</comment>
<name>A0A7W8ETA8_STRST</name>
<reference evidence="2 3" key="1">
    <citation type="submission" date="2020-08" db="EMBL/GenBank/DDBJ databases">
        <title>Genomic Encyclopedia of Type Strains, Phase III (KMG-III): the genomes of soil and plant-associated and newly described type strains.</title>
        <authorList>
            <person name="Whitman W."/>
        </authorList>
    </citation>
    <scope>NUCLEOTIDE SEQUENCE [LARGE SCALE GENOMIC DNA]</scope>
    <source>
        <strain evidence="2 3">CECT 3146</strain>
    </source>
</reference>
<dbReference type="Proteomes" id="UP000549009">
    <property type="component" value="Unassembled WGS sequence"/>
</dbReference>